<dbReference type="RefSeq" id="WP_269039565.1">
    <property type="nucleotide sequence ID" value="NZ_CP114040.1"/>
</dbReference>
<gene>
    <name evidence="2" type="ORF">O0S08_13720</name>
</gene>
<evidence type="ECO:0008006" key="4">
    <source>
        <dbReference type="Google" id="ProtNLM"/>
    </source>
</evidence>
<protein>
    <recommendedName>
        <fullName evidence="4">N-acetylmuramoyl-L-alanine amidase</fullName>
    </recommendedName>
</protein>
<sequence length="266" mass="28831">MSSPCAGPPLCLVDRTAHSPERYRVRVRRPDEVDLVVLHQTGTRAPESFDAPGLDRVRAHALVLDGGEGRLLHHPLARLRYGSSAWNGRCVTIEVRANLPGRYTARGEPRWWRPDIAGADRIEDKVEQVHATRQLLRWLVEELPGLRYIGAHRQVEAGKGGCCGPDLWRELGEWAIRELGLRLVETHARGSDLPRSWRNAPSILEAAGAALCGPPATPTSVPSRPYNGPLEASPFGQGAVPGPTGAPPLAPVAHAGGPETSKTRTT</sequence>
<evidence type="ECO:0000313" key="3">
    <source>
        <dbReference type="Proteomes" id="UP001164459"/>
    </source>
</evidence>
<dbReference type="Proteomes" id="UP001164459">
    <property type="component" value="Chromosome"/>
</dbReference>
<proteinExistence type="predicted"/>
<reference evidence="2" key="1">
    <citation type="submission" date="2022-11" db="EMBL/GenBank/DDBJ databases">
        <title>Minimal conservation of predation-associated metabolite biosynthetic gene clusters underscores biosynthetic potential of Myxococcota including descriptions for ten novel species: Archangium lansinium sp. nov., Myxococcus landrumus sp. nov., Nannocystis bai.</title>
        <authorList>
            <person name="Ahearne A."/>
            <person name="Stevens C."/>
            <person name="Dowd S."/>
        </authorList>
    </citation>
    <scope>NUCLEOTIDE SEQUENCE</scope>
    <source>
        <strain evidence="2">Fl3</strain>
    </source>
</reference>
<keyword evidence="3" id="KW-1185">Reference proteome</keyword>
<evidence type="ECO:0000256" key="1">
    <source>
        <dbReference type="SAM" id="MobiDB-lite"/>
    </source>
</evidence>
<feature type="region of interest" description="Disordered" evidence="1">
    <location>
        <begin position="214"/>
        <end position="266"/>
    </location>
</feature>
<dbReference type="EMBL" id="CP114040">
    <property type="protein sequence ID" value="WAS97201.1"/>
    <property type="molecule type" value="Genomic_DNA"/>
</dbReference>
<organism evidence="2 3">
    <name type="scientific">Nannocystis punicea</name>
    <dbReference type="NCBI Taxonomy" id="2995304"/>
    <lineage>
        <taxon>Bacteria</taxon>
        <taxon>Pseudomonadati</taxon>
        <taxon>Myxococcota</taxon>
        <taxon>Polyangia</taxon>
        <taxon>Nannocystales</taxon>
        <taxon>Nannocystaceae</taxon>
        <taxon>Nannocystis</taxon>
    </lineage>
</organism>
<accession>A0ABY7HDD1</accession>
<name>A0ABY7HDD1_9BACT</name>
<evidence type="ECO:0000313" key="2">
    <source>
        <dbReference type="EMBL" id="WAS97201.1"/>
    </source>
</evidence>